<sequence length="167" mass="18578">MTGISTRMPGEVVFSFVLVILSLVIFWQAYSISGFSSISSPGSLPLAASAIMVMSACFSFVKTLKKPLENHTLFFTHVLPPIVSIILAFILIYSVVLEKLGFIVSTFTFLVISIQFLYRKHFLITLGLALISLITVYVVFRLIFQVILPEGIVPEREIIAAIRNLFS</sequence>
<gene>
    <name evidence="3" type="ORF">D791_02927</name>
</gene>
<accession>W9USF2</accession>
<feature type="transmembrane region" description="Helical" evidence="1">
    <location>
        <begin position="73"/>
        <end position="94"/>
    </location>
</feature>
<feature type="transmembrane region" description="Helical" evidence="1">
    <location>
        <begin position="123"/>
        <end position="144"/>
    </location>
</feature>
<dbReference type="STRING" id="1229521.D791_02927"/>
<keyword evidence="1" id="KW-1133">Transmembrane helix</keyword>
<dbReference type="AlphaFoldDB" id="W9USF2"/>
<feature type="domain" description="DUF1468" evidence="2">
    <location>
        <begin position="13"/>
        <end position="149"/>
    </location>
</feature>
<keyword evidence="4" id="KW-1185">Reference proteome</keyword>
<feature type="transmembrane region" description="Helical" evidence="1">
    <location>
        <begin position="100"/>
        <end position="118"/>
    </location>
</feature>
<proteinExistence type="predicted"/>
<keyword evidence="1" id="KW-0812">Transmembrane</keyword>
<dbReference type="Pfam" id="PF07331">
    <property type="entry name" value="TctB"/>
    <property type="match status" value="1"/>
</dbReference>
<dbReference type="EMBL" id="AONB01000016">
    <property type="protein sequence ID" value="EXJ10158.1"/>
    <property type="molecule type" value="Genomic_DNA"/>
</dbReference>
<keyword evidence="1" id="KW-0472">Membrane</keyword>
<reference evidence="4" key="1">
    <citation type="submission" date="2012-11" db="EMBL/GenBank/DDBJ databases">
        <authorList>
            <person name="Singh A."/>
            <person name="Pinnaka A.K."/>
            <person name="Vaidya B."/>
        </authorList>
    </citation>
    <scope>NUCLEOTIDE SEQUENCE [LARGE SCALE GENOMIC DNA]</scope>
    <source>
        <strain evidence="4">AK23</strain>
    </source>
</reference>
<organism evidence="3 4">
    <name type="scientific">Nitrincola nitratireducens</name>
    <dbReference type="NCBI Taxonomy" id="1229521"/>
    <lineage>
        <taxon>Bacteria</taxon>
        <taxon>Pseudomonadati</taxon>
        <taxon>Pseudomonadota</taxon>
        <taxon>Gammaproteobacteria</taxon>
        <taxon>Oceanospirillales</taxon>
        <taxon>Oceanospirillaceae</taxon>
        <taxon>Nitrincola</taxon>
    </lineage>
</organism>
<evidence type="ECO:0000313" key="4">
    <source>
        <dbReference type="Proteomes" id="UP000019464"/>
    </source>
</evidence>
<evidence type="ECO:0000256" key="1">
    <source>
        <dbReference type="SAM" id="Phobius"/>
    </source>
</evidence>
<feature type="transmembrane region" description="Helical" evidence="1">
    <location>
        <begin position="42"/>
        <end position="61"/>
    </location>
</feature>
<feature type="transmembrane region" description="Helical" evidence="1">
    <location>
        <begin position="12"/>
        <end position="30"/>
    </location>
</feature>
<comment type="caution">
    <text evidence="3">The sequence shown here is derived from an EMBL/GenBank/DDBJ whole genome shotgun (WGS) entry which is preliminary data.</text>
</comment>
<evidence type="ECO:0000313" key="3">
    <source>
        <dbReference type="EMBL" id="EXJ10158.1"/>
    </source>
</evidence>
<name>W9USF2_9GAMM</name>
<dbReference type="OrthoDB" id="8907787at2"/>
<reference evidence="3 4" key="2">
    <citation type="journal article" date="2015" name="Syst. Appl. Microbiol.">
        <title>Nitrincola nitratireducens sp. nov. isolated from a haloalkaline crater lake.</title>
        <authorList>
            <person name="Singh A."/>
            <person name="Vaidya B."/>
            <person name="Tanuku N.R."/>
            <person name="Pinnaka A.K."/>
        </authorList>
    </citation>
    <scope>NUCLEOTIDE SEQUENCE [LARGE SCALE GENOMIC DNA]</scope>
    <source>
        <strain evidence="3 4">AK23</strain>
    </source>
</reference>
<evidence type="ECO:0000259" key="2">
    <source>
        <dbReference type="Pfam" id="PF07331"/>
    </source>
</evidence>
<dbReference type="InterPro" id="IPR009936">
    <property type="entry name" value="DUF1468"/>
</dbReference>
<dbReference type="RefSeq" id="WP_036512560.1">
    <property type="nucleotide sequence ID" value="NZ_AONB01000016.1"/>
</dbReference>
<dbReference type="Proteomes" id="UP000019464">
    <property type="component" value="Unassembled WGS sequence"/>
</dbReference>
<protein>
    <submittedName>
        <fullName evidence="3">Tripartite tricarboxylate transporter TctB family protein</fullName>
    </submittedName>
</protein>